<evidence type="ECO:0000256" key="2">
    <source>
        <dbReference type="ARBA" id="ARBA00023136"/>
    </source>
</evidence>
<feature type="domain" description="Glycine zipper 2TM" evidence="3">
    <location>
        <begin position="66"/>
        <end position="106"/>
    </location>
</feature>
<dbReference type="PANTHER" id="PTHR35603:SF2">
    <property type="entry name" value="OUTER MEMBRANE LIPOPROTEIN"/>
    <property type="match status" value="1"/>
</dbReference>
<dbReference type="InterPro" id="IPR051407">
    <property type="entry name" value="Bact_OM_lipoprot/Surf_antigen"/>
</dbReference>
<comment type="caution">
    <text evidence="4">The sequence shown here is derived from an EMBL/GenBank/DDBJ whole genome shotgun (WGS) entry which is preliminary data.</text>
</comment>
<sequence>MQTRRRQFAVAGLVSVAAIVSGCTPPPQRPPVAFNSYPASSEHCELCGVVNDVRQVAVPKGVSPGGMVIGAIAGGLLGSTIGGGSGRTAATVVGAVAGGAVGNEVGKNTGSPDMQWQVTIRLDDGRDATVTQASDPQVRPGDYVQIRGNQVFRM</sequence>
<dbReference type="InterPro" id="IPR008816">
    <property type="entry name" value="Gly_zipper_2TM_dom"/>
</dbReference>
<name>A0ABV9C0R6_9GAMM</name>
<accession>A0ABV9C0R6</accession>
<keyword evidence="5" id="KW-1185">Reference proteome</keyword>
<dbReference type="EMBL" id="JBHSGA010000013">
    <property type="protein sequence ID" value="MFC4526453.1"/>
    <property type="molecule type" value="Genomic_DNA"/>
</dbReference>
<dbReference type="Proteomes" id="UP001595961">
    <property type="component" value="Unassembled WGS sequence"/>
</dbReference>
<evidence type="ECO:0000256" key="1">
    <source>
        <dbReference type="ARBA" id="ARBA00004370"/>
    </source>
</evidence>
<organism evidence="4 5">
    <name type="scientific">Dyella halodurans</name>
    <dbReference type="NCBI Taxonomy" id="1920171"/>
    <lineage>
        <taxon>Bacteria</taxon>
        <taxon>Pseudomonadati</taxon>
        <taxon>Pseudomonadota</taxon>
        <taxon>Gammaproteobacteria</taxon>
        <taxon>Lysobacterales</taxon>
        <taxon>Rhodanobacteraceae</taxon>
        <taxon>Dyella</taxon>
    </lineage>
</organism>
<comment type="subcellular location">
    <subcellularLocation>
        <location evidence="1">Membrane</location>
    </subcellularLocation>
</comment>
<dbReference type="RefSeq" id="WP_323134938.1">
    <property type="nucleotide sequence ID" value="NZ_CP064028.1"/>
</dbReference>
<keyword evidence="2" id="KW-0472">Membrane</keyword>
<evidence type="ECO:0000259" key="3">
    <source>
        <dbReference type="Pfam" id="PF05433"/>
    </source>
</evidence>
<proteinExistence type="predicted"/>
<protein>
    <submittedName>
        <fullName evidence="4">Glycine zipper 2TM domain-containing protein</fullName>
    </submittedName>
</protein>
<gene>
    <name evidence="4" type="ORF">ACFO5W_07345</name>
</gene>
<evidence type="ECO:0000313" key="5">
    <source>
        <dbReference type="Proteomes" id="UP001595961"/>
    </source>
</evidence>
<dbReference type="Pfam" id="PF05433">
    <property type="entry name" value="Rick_17kDa_Anti"/>
    <property type="match status" value="1"/>
</dbReference>
<dbReference type="PANTHER" id="PTHR35603">
    <property type="match status" value="1"/>
</dbReference>
<reference evidence="5" key="1">
    <citation type="journal article" date="2019" name="Int. J. Syst. Evol. Microbiol.">
        <title>The Global Catalogue of Microorganisms (GCM) 10K type strain sequencing project: providing services to taxonomists for standard genome sequencing and annotation.</title>
        <authorList>
            <consortium name="The Broad Institute Genomics Platform"/>
            <consortium name="The Broad Institute Genome Sequencing Center for Infectious Disease"/>
            <person name="Wu L."/>
            <person name="Ma J."/>
        </authorList>
    </citation>
    <scope>NUCLEOTIDE SEQUENCE [LARGE SCALE GENOMIC DNA]</scope>
    <source>
        <strain evidence="5">CCM 4481</strain>
    </source>
</reference>
<evidence type="ECO:0000313" key="4">
    <source>
        <dbReference type="EMBL" id="MFC4526453.1"/>
    </source>
</evidence>
<dbReference type="PROSITE" id="PS51257">
    <property type="entry name" value="PROKAR_LIPOPROTEIN"/>
    <property type="match status" value="1"/>
</dbReference>